<dbReference type="Proteomes" id="UP000038010">
    <property type="component" value="Unassembled WGS sequence"/>
</dbReference>
<dbReference type="AlphaFoldDB" id="A0A0N0NPF8"/>
<organism evidence="1 2">
    <name type="scientific">Cyphellophora attinorum</name>
    <dbReference type="NCBI Taxonomy" id="1664694"/>
    <lineage>
        <taxon>Eukaryota</taxon>
        <taxon>Fungi</taxon>
        <taxon>Dikarya</taxon>
        <taxon>Ascomycota</taxon>
        <taxon>Pezizomycotina</taxon>
        <taxon>Eurotiomycetes</taxon>
        <taxon>Chaetothyriomycetidae</taxon>
        <taxon>Chaetothyriales</taxon>
        <taxon>Cyphellophoraceae</taxon>
        <taxon>Cyphellophora</taxon>
    </lineage>
</organism>
<dbReference type="EMBL" id="LFJN01000006">
    <property type="protein sequence ID" value="KPI42701.1"/>
    <property type="molecule type" value="Genomic_DNA"/>
</dbReference>
<proteinExistence type="predicted"/>
<gene>
    <name evidence="1" type="ORF">AB675_1801</name>
</gene>
<sequence>MKLAHSSQRCWTGGPLRINYLDSSTFEDYLDRCKGLYYVADFLVNVELGDNDNGYQHILWQYKAFFIENYVISLEICRKLLCYLQIESPSLAILRNLPRTVIGGLCRISWALNWSAGVLGDETGLTRHEPFWDVTSEVWEQREQRDGDASDEQDATYNVSRTLSTTAITVVKQLLGSCDGRIGGTYSYGRTVEWYVDEEGDVVLHRRFPDVCSDIGSDESHAEHDGALGSLEDFESEGVLDEVSDELLPDVAGAFVTAANIPEEADRGNGAALALCVTDTGFEFGGDSMEVDHLGADAFISTAVYDALACFEGSDFCSPLSLQHDVPADEVR</sequence>
<reference evidence="1 2" key="1">
    <citation type="submission" date="2015-06" db="EMBL/GenBank/DDBJ databases">
        <title>Draft genome of the ant-associated black yeast Phialophora attae CBS 131958.</title>
        <authorList>
            <person name="Moreno L.F."/>
            <person name="Stielow B.J."/>
            <person name="de Hoog S."/>
            <person name="Vicente V.A."/>
            <person name="Weiss V.A."/>
            <person name="de Vries M."/>
            <person name="Cruz L.M."/>
            <person name="Souza E.M."/>
        </authorList>
    </citation>
    <scope>NUCLEOTIDE SEQUENCE [LARGE SCALE GENOMIC DNA]</scope>
    <source>
        <strain evidence="1 2">CBS 131958</strain>
    </source>
</reference>
<accession>A0A0N0NPF8</accession>
<comment type="caution">
    <text evidence="1">The sequence shown here is derived from an EMBL/GenBank/DDBJ whole genome shotgun (WGS) entry which is preliminary data.</text>
</comment>
<dbReference type="RefSeq" id="XP_018002664.1">
    <property type="nucleotide sequence ID" value="XM_018141721.1"/>
</dbReference>
<evidence type="ECO:0000313" key="1">
    <source>
        <dbReference type="EMBL" id="KPI42701.1"/>
    </source>
</evidence>
<dbReference type="GeneID" id="28733600"/>
<name>A0A0N0NPF8_9EURO</name>
<protein>
    <submittedName>
        <fullName evidence="1">Uncharacterized protein</fullName>
    </submittedName>
</protein>
<keyword evidence="2" id="KW-1185">Reference proteome</keyword>
<dbReference type="VEuPathDB" id="FungiDB:AB675_1801"/>
<evidence type="ECO:0000313" key="2">
    <source>
        <dbReference type="Proteomes" id="UP000038010"/>
    </source>
</evidence>